<dbReference type="PANTHER" id="PTHR47628">
    <property type="match status" value="1"/>
</dbReference>
<organism evidence="4 5">
    <name type="scientific">Seohaeicola zhoushanensis</name>
    <dbReference type="NCBI Taxonomy" id="1569283"/>
    <lineage>
        <taxon>Bacteria</taxon>
        <taxon>Pseudomonadati</taxon>
        <taxon>Pseudomonadota</taxon>
        <taxon>Alphaproteobacteria</taxon>
        <taxon>Rhodobacterales</taxon>
        <taxon>Roseobacteraceae</taxon>
        <taxon>Seohaeicola</taxon>
    </lineage>
</organism>
<proteinExistence type="inferred from homology"/>
<evidence type="ECO:0000256" key="2">
    <source>
        <dbReference type="ARBA" id="ARBA00022729"/>
    </source>
</evidence>
<dbReference type="InterPro" id="IPR028082">
    <property type="entry name" value="Peripla_BP_I"/>
</dbReference>
<reference evidence="4" key="2">
    <citation type="submission" date="2020-09" db="EMBL/GenBank/DDBJ databases">
        <authorList>
            <person name="Sun Q."/>
            <person name="Kim S."/>
        </authorList>
    </citation>
    <scope>NUCLEOTIDE SEQUENCE</scope>
    <source>
        <strain evidence="4">KCTC 42650</strain>
    </source>
</reference>
<evidence type="ECO:0000313" key="5">
    <source>
        <dbReference type="Proteomes" id="UP000626220"/>
    </source>
</evidence>
<dbReference type="CDD" id="cd06358">
    <property type="entry name" value="PBP1_NHase"/>
    <property type="match status" value="1"/>
</dbReference>
<name>A0A8J3H0C6_9RHOB</name>
<dbReference type="Pfam" id="PF13458">
    <property type="entry name" value="Peripla_BP_6"/>
    <property type="match status" value="1"/>
</dbReference>
<dbReference type="InterPro" id="IPR028081">
    <property type="entry name" value="Leu-bd"/>
</dbReference>
<dbReference type="PANTHER" id="PTHR47628:SF1">
    <property type="entry name" value="ALIPHATIC AMIDASE EXPRESSION-REGULATING PROTEIN"/>
    <property type="match status" value="1"/>
</dbReference>
<dbReference type="SUPFAM" id="SSF53822">
    <property type="entry name" value="Periplasmic binding protein-like I"/>
    <property type="match status" value="1"/>
</dbReference>
<feature type="domain" description="Leucine-binding protein" evidence="3">
    <location>
        <begin position="50"/>
        <end position="345"/>
    </location>
</feature>
<keyword evidence="2" id="KW-0732">Signal</keyword>
<reference evidence="4" key="1">
    <citation type="journal article" date="2014" name="Int. J. Syst. Evol. Microbiol.">
        <title>Complete genome sequence of Corynebacterium casei LMG S-19264T (=DSM 44701T), isolated from a smear-ripened cheese.</title>
        <authorList>
            <consortium name="US DOE Joint Genome Institute (JGI-PGF)"/>
            <person name="Walter F."/>
            <person name="Albersmeier A."/>
            <person name="Kalinowski J."/>
            <person name="Ruckert C."/>
        </authorList>
    </citation>
    <scope>NUCLEOTIDE SEQUENCE</scope>
    <source>
        <strain evidence="4">KCTC 42650</strain>
    </source>
</reference>
<comment type="caution">
    <text evidence="4">The sequence shown here is derived from an EMBL/GenBank/DDBJ whole genome shotgun (WGS) entry which is preliminary data.</text>
</comment>
<evidence type="ECO:0000256" key="1">
    <source>
        <dbReference type="ARBA" id="ARBA00010062"/>
    </source>
</evidence>
<evidence type="ECO:0000313" key="4">
    <source>
        <dbReference type="EMBL" id="GHF60364.1"/>
    </source>
</evidence>
<dbReference type="Gene3D" id="3.40.50.2300">
    <property type="match status" value="2"/>
</dbReference>
<protein>
    <recommendedName>
        <fullName evidence="3">Leucine-binding protein domain-containing protein</fullName>
    </recommendedName>
</protein>
<keyword evidence="5" id="KW-1185">Reference proteome</keyword>
<dbReference type="EMBL" id="BNCJ01000011">
    <property type="protein sequence ID" value="GHF60364.1"/>
    <property type="molecule type" value="Genomic_DNA"/>
</dbReference>
<gene>
    <name evidence="4" type="ORF">GCM10017056_34820</name>
</gene>
<comment type="similarity">
    <text evidence="1">Belongs to the leucine-binding protein family.</text>
</comment>
<evidence type="ECO:0000259" key="3">
    <source>
        <dbReference type="Pfam" id="PF13458"/>
    </source>
</evidence>
<dbReference type="Proteomes" id="UP000626220">
    <property type="component" value="Unassembled WGS sequence"/>
</dbReference>
<sequence>MEIKLKCYVRIPFPDGEGVTWMSYALPQPFVPTELDELRDGPLAQARGTFRVALLIPLCGSAGIWAPSCISSAQVAVEELNRASGINGRNVQLVMIDSALEAAIPIEQTVNDLIESRSIDAIVGMHISAVRQRLSKVVRQRIPYVYTPLYEGGETTAGIYAIGETPDEQLGPSMELIQKDYRPASWALIGNDYVWPRISHLFAKAKLKQMSSRLAYEKYLPFGLSSMSRFVEEIERSEAEAVLISLVGQDAVAFNRAFGAAGLHKKMVRLSCAIDENSLLASGSRNSKRMFVASSYFASLPSEANAAFKEQYYRLHGDQAPVLNALGQSTYEGLHFLAGLMRDHGSAWRSFSLGTGRPVIHRSSRKLGVGEHCGRAPIYLARADGLNFEVIKSLKSSYLNT</sequence>
<dbReference type="AlphaFoldDB" id="A0A8J3H0C6"/>
<accession>A0A8J3H0C6</accession>